<reference evidence="1 2" key="1">
    <citation type="submission" date="2023-07" db="EMBL/GenBank/DDBJ databases">
        <title>Sequencing the genomes of 1000 actinobacteria strains.</title>
        <authorList>
            <person name="Klenk H.-P."/>
        </authorList>
    </citation>
    <scope>NUCLEOTIDE SEQUENCE [LARGE SCALE GENOMIC DNA]</scope>
    <source>
        <strain evidence="1 2">DSM 17163</strain>
    </source>
</reference>
<protein>
    <recommendedName>
        <fullName evidence="3">RloB domain-containing protein</fullName>
    </recommendedName>
</protein>
<evidence type="ECO:0008006" key="3">
    <source>
        <dbReference type="Google" id="ProtNLM"/>
    </source>
</evidence>
<name>A0ABT9NHQ0_9ACTO</name>
<organism evidence="1 2">
    <name type="scientific">Trueperella bonasi</name>
    <dbReference type="NCBI Taxonomy" id="312286"/>
    <lineage>
        <taxon>Bacteria</taxon>
        <taxon>Bacillati</taxon>
        <taxon>Actinomycetota</taxon>
        <taxon>Actinomycetes</taxon>
        <taxon>Actinomycetales</taxon>
        <taxon>Actinomycetaceae</taxon>
        <taxon>Trueperella</taxon>
    </lineage>
</organism>
<evidence type="ECO:0000313" key="1">
    <source>
        <dbReference type="EMBL" id="MDP9806730.1"/>
    </source>
</evidence>
<keyword evidence="2" id="KW-1185">Reference proteome</keyword>
<dbReference type="InterPro" id="IPR025591">
    <property type="entry name" value="RloB"/>
</dbReference>
<sequence>MIAITVEPGQGEPSRVLQACDARTERERERKNINGEPFDIRILVIDVDNHQRLESTLRECKKKNIHALVTNPKFELWLLWHLEDMNHSVTGNKLDQLVQGKKLVAGPRGKELAHNFPFGNYREAMGVRGKRGAI</sequence>
<accession>A0ABT9NHQ0</accession>
<dbReference type="EMBL" id="JAUSQX010000001">
    <property type="protein sequence ID" value="MDP9806730.1"/>
    <property type="molecule type" value="Genomic_DNA"/>
</dbReference>
<dbReference type="Proteomes" id="UP001243212">
    <property type="component" value="Unassembled WGS sequence"/>
</dbReference>
<evidence type="ECO:0000313" key="2">
    <source>
        <dbReference type="Proteomes" id="UP001243212"/>
    </source>
</evidence>
<comment type="caution">
    <text evidence="1">The sequence shown here is derived from an EMBL/GenBank/DDBJ whole genome shotgun (WGS) entry which is preliminary data.</text>
</comment>
<proteinExistence type="predicted"/>
<dbReference type="Pfam" id="PF13707">
    <property type="entry name" value="RloB"/>
    <property type="match status" value="1"/>
</dbReference>
<gene>
    <name evidence="1" type="ORF">J2S70_001312</name>
</gene>